<dbReference type="EMBL" id="CAUJNA010000269">
    <property type="protein sequence ID" value="CAJ1374655.1"/>
    <property type="molecule type" value="Genomic_DNA"/>
</dbReference>
<accession>A0AA36MNN0</accession>
<name>A0AA36MNN0_9DINO</name>
<organism evidence="2 3">
    <name type="scientific">Effrenium voratum</name>
    <dbReference type="NCBI Taxonomy" id="2562239"/>
    <lineage>
        <taxon>Eukaryota</taxon>
        <taxon>Sar</taxon>
        <taxon>Alveolata</taxon>
        <taxon>Dinophyceae</taxon>
        <taxon>Suessiales</taxon>
        <taxon>Symbiodiniaceae</taxon>
        <taxon>Effrenium</taxon>
    </lineage>
</organism>
<proteinExistence type="predicted"/>
<protein>
    <submittedName>
        <fullName evidence="2">Uncharacterized protein</fullName>
    </submittedName>
</protein>
<dbReference type="AlphaFoldDB" id="A0AA36MNN0"/>
<gene>
    <name evidence="2" type="ORF">EVOR1521_LOCUS4146</name>
</gene>
<feature type="coiled-coil region" evidence="1">
    <location>
        <begin position="15"/>
        <end position="67"/>
    </location>
</feature>
<keyword evidence="1" id="KW-0175">Coiled coil</keyword>
<evidence type="ECO:0000256" key="1">
    <source>
        <dbReference type="SAM" id="Coils"/>
    </source>
</evidence>
<keyword evidence="3" id="KW-1185">Reference proteome</keyword>
<sequence>MAMAPSMEESLDVVKQALQESLMKAEEAIDLTDGEAQEALRRSEQEKEELMQELRYLRAEVSRLQDSGATEASLGRVDQFAREDSSCRDKTF</sequence>
<evidence type="ECO:0000313" key="2">
    <source>
        <dbReference type="EMBL" id="CAJ1374655.1"/>
    </source>
</evidence>
<reference evidence="2" key="1">
    <citation type="submission" date="2023-08" db="EMBL/GenBank/DDBJ databases">
        <authorList>
            <person name="Chen Y."/>
            <person name="Shah S."/>
            <person name="Dougan E. K."/>
            <person name="Thang M."/>
            <person name="Chan C."/>
        </authorList>
    </citation>
    <scope>NUCLEOTIDE SEQUENCE</scope>
</reference>
<comment type="caution">
    <text evidence="2">The sequence shown here is derived from an EMBL/GenBank/DDBJ whole genome shotgun (WGS) entry which is preliminary data.</text>
</comment>
<evidence type="ECO:0000313" key="3">
    <source>
        <dbReference type="Proteomes" id="UP001178507"/>
    </source>
</evidence>
<dbReference type="Proteomes" id="UP001178507">
    <property type="component" value="Unassembled WGS sequence"/>
</dbReference>